<dbReference type="EMBL" id="JABXBU010000001">
    <property type="protein sequence ID" value="KAF8796389.1"/>
    <property type="molecule type" value="Genomic_DNA"/>
</dbReference>
<dbReference type="Proteomes" id="UP000807504">
    <property type="component" value="Unassembled WGS sequence"/>
</dbReference>
<evidence type="ECO:0000256" key="9">
    <source>
        <dbReference type="PIRNR" id="PIRNR000019"/>
    </source>
</evidence>
<dbReference type="InterPro" id="IPR036811">
    <property type="entry name" value="Ubol_cytC_Rdtase_hinge_dom_sf"/>
</dbReference>
<keyword evidence="6 9" id="KW-0249">Electron transport</keyword>
<keyword evidence="10" id="KW-1015">Disulfide bond</keyword>
<evidence type="ECO:0000256" key="5">
    <source>
        <dbReference type="ARBA" id="ARBA00022792"/>
    </source>
</evidence>
<reference evidence="13" key="1">
    <citation type="journal article" date="2020" name="bioRxiv">
        <title>Chromosome-level reference genome of the European wasp spider Argiope bruennichi: a resource for studies on range expansion and evolutionary adaptation.</title>
        <authorList>
            <person name="Sheffer M.M."/>
            <person name="Hoppe A."/>
            <person name="Krehenwinkel H."/>
            <person name="Uhl G."/>
            <person name="Kuss A.W."/>
            <person name="Jensen L."/>
            <person name="Jensen C."/>
            <person name="Gillespie R.G."/>
            <person name="Hoff K.J."/>
            <person name="Prost S."/>
        </authorList>
    </citation>
    <scope>NUCLEOTIDE SEQUENCE</scope>
</reference>
<dbReference type="AlphaFoldDB" id="A0A8T0G3G4"/>
<comment type="similarity">
    <text evidence="2 9">Belongs to the UQCRH/QCR6 family.</text>
</comment>
<evidence type="ECO:0000256" key="3">
    <source>
        <dbReference type="ARBA" id="ARBA00022448"/>
    </source>
</evidence>
<dbReference type="GO" id="GO:0005743">
    <property type="term" value="C:mitochondrial inner membrane"/>
    <property type="evidence" value="ECO:0007669"/>
    <property type="project" value="UniProtKB-SubCell"/>
</dbReference>
<dbReference type="InterPro" id="IPR023184">
    <property type="entry name" value="Ubol_cytC_Rdtase_hinge_dom"/>
</dbReference>
<keyword evidence="4 9" id="KW-0679">Respiratory chain</keyword>
<comment type="caution">
    <text evidence="13">The sequence shown here is derived from an EMBL/GenBank/DDBJ whole genome shotgun (WGS) entry which is preliminary data.</text>
</comment>
<keyword evidence="14" id="KW-1185">Reference proteome</keyword>
<evidence type="ECO:0000256" key="1">
    <source>
        <dbReference type="ARBA" id="ARBA00004137"/>
    </source>
</evidence>
<dbReference type="InterPro" id="IPR003422">
    <property type="entry name" value="Cyt_b-c1_6"/>
</dbReference>
<evidence type="ECO:0000256" key="8">
    <source>
        <dbReference type="ARBA" id="ARBA00023136"/>
    </source>
</evidence>
<evidence type="ECO:0000256" key="10">
    <source>
        <dbReference type="PIRSR" id="PIRSR000019-1"/>
    </source>
</evidence>
<feature type="disulfide bond" evidence="10">
    <location>
        <begin position="48"/>
        <end position="62"/>
    </location>
</feature>
<evidence type="ECO:0000313" key="14">
    <source>
        <dbReference type="Proteomes" id="UP000807504"/>
    </source>
</evidence>
<dbReference type="PANTHER" id="PTHR15336:SF0">
    <property type="entry name" value="CYTOCHROME B-C1 COMPLEX SUBUNIT 6, MITOCHONDRIAL"/>
    <property type="match status" value="1"/>
</dbReference>
<reference evidence="13" key="2">
    <citation type="submission" date="2020-06" db="EMBL/GenBank/DDBJ databases">
        <authorList>
            <person name="Sheffer M."/>
        </authorList>
    </citation>
    <scope>NUCLEOTIDE SEQUENCE</scope>
</reference>
<comment type="subcellular location">
    <subcellularLocation>
        <location evidence="1">Mitochondrion inner membrane</location>
        <topology evidence="1">Peripheral membrane protein</topology>
        <orientation evidence="1">Intermembrane side</orientation>
    </subcellularLocation>
</comment>
<dbReference type="Gene3D" id="1.10.287.20">
    <property type="entry name" value="Ubiquinol-cytochrome C reductase hinge domain"/>
    <property type="match status" value="1"/>
</dbReference>
<accession>A0A8T0G3G4</accession>
<evidence type="ECO:0000313" key="13">
    <source>
        <dbReference type="EMBL" id="KAF8796389.1"/>
    </source>
</evidence>
<evidence type="ECO:0000259" key="12">
    <source>
        <dbReference type="Pfam" id="PF02320"/>
    </source>
</evidence>
<organism evidence="13 14">
    <name type="scientific">Argiope bruennichi</name>
    <name type="common">Wasp spider</name>
    <name type="synonym">Aranea bruennichi</name>
    <dbReference type="NCBI Taxonomy" id="94029"/>
    <lineage>
        <taxon>Eukaryota</taxon>
        <taxon>Metazoa</taxon>
        <taxon>Ecdysozoa</taxon>
        <taxon>Arthropoda</taxon>
        <taxon>Chelicerata</taxon>
        <taxon>Arachnida</taxon>
        <taxon>Araneae</taxon>
        <taxon>Araneomorphae</taxon>
        <taxon>Entelegynae</taxon>
        <taxon>Araneoidea</taxon>
        <taxon>Araneidae</taxon>
        <taxon>Argiope</taxon>
    </lineage>
</organism>
<dbReference type="OrthoDB" id="6431639at2759"/>
<dbReference type="PIRSF" id="PIRSF000019">
    <property type="entry name" value="Bc1_11K"/>
    <property type="match status" value="1"/>
</dbReference>
<dbReference type="GO" id="GO:0006122">
    <property type="term" value="P:mitochondrial electron transport, ubiquinol to cytochrome c"/>
    <property type="evidence" value="ECO:0007669"/>
    <property type="project" value="InterPro"/>
</dbReference>
<feature type="disulfide bond" evidence="10">
    <location>
        <begin position="33"/>
        <end position="76"/>
    </location>
</feature>
<keyword evidence="5 9" id="KW-0999">Mitochondrion inner membrane</keyword>
<name>A0A8T0G3G4_ARGBR</name>
<sequence length="86" mass="9869">MAAEKMKVNAAAPPEEEEEEDLEDPMDKIRQECVEKHCANLVEKLNECSDRVSSRKKTSESCAEELIDLLHCRDHCAVKEIFKHVK</sequence>
<evidence type="ECO:0000256" key="2">
    <source>
        <dbReference type="ARBA" id="ARBA00006498"/>
    </source>
</evidence>
<keyword evidence="3 9" id="KW-0813">Transport</keyword>
<gene>
    <name evidence="13" type="ORF">HNY73_000769</name>
</gene>
<feature type="compositionally biased region" description="Acidic residues" evidence="11">
    <location>
        <begin position="14"/>
        <end position="24"/>
    </location>
</feature>
<keyword evidence="7 9" id="KW-0496">Mitochondrion</keyword>
<keyword evidence="8 9" id="KW-0472">Membrane</keyword>
<dbReference type="OMA" id="NTCNDRV"/>
<proteinExistence type="inferred from homology"/>
<dbReference type="SUPFAM" id="SSF81531">
    <property type="entry name" value="Non-heme 11 kDa protein of cytochrome bc1 complex (Ubiquinol-cytochrome c reductase)"/>
    <property type="match status" value="1"/>
</dbReference>
<dbReference type="Pfam" id="PF02320">
    <property type="entry name" value="UCR_hinge"/>
    <property type="match status" value="1"/>
</dbReference>
<comment type="function">
    <text evidence="9">Component of the ubiquinol-cytochrome c oxidoreductase, a multisubunit transmembrane complex that is part of the mitochondrial electron transport chain which drives oxidative phosphorylation.</text>
</comment>
<evidence type="ECO:0000256" key="6">
    <source>
        <dbReference type="ARBA" id="ARBA00022982"/>
    </source>
</evidence>
<evidence type="ECO:0000256" key="4">
    <source>
        <dbReference type="ARBA" id="ARBA00022660"/>
    </source>
</evidence>
<dbReference type="PANTHER" id="PTHR15336">
    <property type="entry name" value="UBIQUINOL-CYTOCHROME C REDUCTASE COMPLEX 7.8 KDA PROTEIN"/>
    <property type="match status" value="1"/>
</dbReference>
<evidence type="ECO:0000256" key="11">
    <source>
        <dbReference type="SAM" id="MobiDB-lite"/>
    </source>
</evidence>
<protein>
    <recommendedName>
        <fullName evidence="9">Cytochrome b-c1 complex subunit 6</fullName>
    </recommendedName>
</protein>
<feature type="region of interest" description="Disordered" evidence="11">
    <location>
        <begin position="1"/>
        <end position="25"/>
    </location>
</feature>
<evidence type="ECO:0000256" key="7">
    <source>
        <dbReference type="ARBA" id="ARBA00023128"/>
    </source>
</evidence>
<feature type="domain" description="Ubiquinol-cytochrome C reductase hinge" evidence="12">
    <location>
        <begin position="24"/>
        <end position="86"/>
    </location>
</feature>